<dbReference type="Gene3D" id="3.40.710.10">
    <property type="entry name" value="DD-peptidase/beta-lactamase superfamily"/>
    <property type="match status" value="1"/>
</dbReference>
<dbReference type="PROSITE" id="PS51257">
    <property type="entry name" value="PROKAR_LIPOPROTEIN"/>
    <property type="match status" value="1"/>
</dbReference>
<evidence type="ECO:0000313" key="3">
    <source>
        <dbReference type="Proteomes" id="UP000070457"/>
    </source>
</evidence>
<dbReference type="STRING" id="1617426.TR69_WS6001001161"/>
<proteinExistence type="predicted"/>
<gene>
    <name evidence="2" type="ORF">TR69_WS6001001161</name>
</gene>
<dbReference type="InterPro" id="IPR012338">
    <property type="entry name" value="Beta-lactam/transpept-like"/>
</dbReference>
<feature type="compositionally biased region" description="Polar residues" evidence="1">
    <location>
        <begin position="71"/>
        <end position="88"/>
    </location>
</feature>
<organism evidence="2 3">
    <name type="scientific">candidate division WS6 bacterium OLB20</name>
    <dbReference type="NCBI Taxonomy" id="1617426"/>
    <lineage>
        <taxon>Bacteria</taxon>
        <taxon>Candidatus Dojkabacteria</taxon>
    </lineage>
</organism>
<dbReference type="EMBL" id="JYNZ01000004">
    <property type="protein sequence ID" value="KXK26166.1"/>
    <property type="molecule type" value="Genomic_DNA"/>
</dbReference>
<name>A0A136LX05_9BACT</name>
<dbReference type="AlphaFoldDB" id="A0A136LX05"/>
<protein>
    <recommendedName>
        <fullName evidence="4">Beta-lactamase</fullName>
    </recommendedName>
</protein>
<dbReference type="Proteomes" id="UP000070457">
    <property type="component" value="Unassembled WGS sequence"/>
</dbReference>
<reference evidence="2 3" key="1">
    <citation type="submission" date="2015-02" db="EMBL/GenBank/DDBJ databases">
        <title>Improved understanding of the partial-nitritation anammox process through 23 genomes representing the majority of the microbial community.</title>
        <authorList>
            <person name="Speth D.R."/>
            <person name="In T Zandt M."/>
            <person name="Guerrero Cruz S."/>
            <person name="Jetten M.S."/>
            <person name="Dutilh B.E."/>
        </authorList>
    </citation>
    <scope>NUCLEOTIDE SEQUENCE [LARGE SCALE GENOMIC DNA]</scope>
    <source>
        <strain evidence="2">OLB20</strain>
    </source>
</reference>
<evidence type="ECO:0000256" key="1">
    <source>
        <dbReference type="SAM" id="MobiDB-lite"/>
    </source>
</evidence>
<feature type="region of interest" description="Disordered" evidence="1">
    <location>
        <begin position="71"/>
        <end position="100"/>
    </location>
</feature>
<evidence type="ECO:0000313" key="2">
    <source>
        <dbReference type="EMBL" id="KXK26166.1"/>
    </source>
</evidence>
<comment type="caution">
    <text evidence="2">The sequence shown here is derived from an EMBL/GenBank/DDBJ whole genome shotgun (WGS) entry which is preliminary data.</text>
</comment>
<accession>A0A136LX05</accession>
<evidence type="ECO:0008006" key="4">
    <source>
        <dbReference type="Google" id="ProtNLM"/>
    </source>
</evidence>
<sequence length="378" mass="40594">MERLQFRPQKGMRSTLLRIAGIGAVVLLVSACDTRPDTIVMPTLAQLPTLTASPLPSATPELTLTPTNTFTVEPSATHTPEPTVTETASPPPSPTITDTVTPAETHVPVVTATEELPPAESEASVVLPDLCDQESPYVQSLIRFAEQYDNGPHAYRQFTFSIAHFHPQNGLTQCASYGADRSMMMASSVKGLIELYASLSGVTDTEARDKMILNSNNGSTGDVLQSAFDTGWMNAAIPPGRPRNPITAFNAFLHIMGADPSHGIMEWPYGDTSSSAEEDTAVSLLSVNDMVRVYSSAITMRNNPQIRDAITRLSRRTGSFRSPLDRVSEQTGLRYTGKDGLTYPGNGAGNNIVVSDAGFLALPDGSYLIIAFSSKKRG</sequence>